<accession>W5T762</accession>
<name>W5T762_BORHE</name>
<proteinExistence type="predicted"/>
<dbReference type="HOGENOM" id="CLU_202358_0_0_12"/>
<reference evidence="1" key="1">
    <citation type="submission" date="2013-04" db="EMBL/GenBank/DDBJ databases">
        <title>Comparative Genomics of Relapsing Fever Spirochetes.</title>
        <authorList>
            <person name="Schwan T.G."/>
            <person name="Raffel S.J."/>
            <person name="Porcella S.F."/>
            <person name="Martens C.A."/>
            <person name="Bruno D.P."/>
            <person name="Ricklefs S.M."/>
            <person name="Barbian K.B."/>
        </authorList>
    </citation>
    <scope>NUCLEOTIDE SEQUENCE</scope>
    <source>
        <strain evidence="1">MTW</strain>
        <plasmid evidence="1">unnamed</plasmid>
    </source>
</reference>
<keyword evidence="1" id="KW-0614">Plasmid</keyword>
<gene>
    <name evidence="1" type="ORF">BHW_0001402</name>
</gene>
<evidence type="ECO:0000313" key="1">
    <source>
        <dbReference type="EMBL" id="AHH14793.1"/>
    </source>
</evidence>
<protein>
    <submittedName>
        <fullName evidence="1">BDR-repeat family protein</fullName>
    </submittedName>
</protein>
<geneLocation type="plasmid" evidence="1">
    <name>unnamed</name>
</geneLocation>
<organism evidence="1">
    <name type="scientific">Borrelia hermsii MTW</name>
    <dbReference type="NCBI Taxonomy" id="1313291"/>
    <lineage>
        <taxon>Bacteria</taxon>
        <taxon>Pseudomonadati</taxon>
        <taxon>Spirochaetota</taxon>
        <taxon>Spirochaetia</taxon>
        <taxon>Spirochaetales</taxon>
        <taxon>Borreliaceae</taxon>
        <taxon>Borrelia</taxon>
    </lineage>
</organism>
<dbReference type="AlphaFoldDB" id="W5T762"/>
<dbReference type="NCBIfam" id="NF040499">
    <property type="entry name" value="Bdr_N_group1"/>
    <property type="match status" value="1"/>
</dbReference>
<dbReference type="EMBL" id="CP005704">
    <property type="protein sequence ID" value="AHH14793.1"/>
    <property type="molecule type" value="Genomic_DNA"/>
</dbReference>
<sequence length="35" mass="4280">MVLAELIKDGINRDIVVDLSFRYYRNKLIYKDIEY</sequence>